<dbReference type="Pfam" id="PF25023">
    <property type="entry name" value="TEN_YD-shell"/>
    <property type="match status" value="1"/>
</dbReference>
<feature type="domain" description="Teneurin-like YD-shell" evidence="4">
    <location>
        <begin position="306"/>
        <end position="425"/>
    </location>
</feature>
<evidence type="ECO:0000256" key="2">
    <source>
        <dbReference type="SAM" id="Phobius"/>
    </source>
</evidence>
<organism evidence="5 6">
    <name type="scientific">Candidatus Olsenella stercoravium</name>
    <dbReference type="NCBI Taxonomy" id="2838713"/>
    <lineage>
        <taxon>Bacteria</taxon>
        <taxon>Bacillati</taxon>
        <taxon>Actinomycetota</taxon>
        <taxon>Coriobacteriia</taxon>
        <taxon>Coriobacteriales</taxon>
        <taxon>Atopobiaceae</taxon>
        <taxon>Olsenella</taxon>
    </lineage>
</organism>
<gene>
    <name evidence="5" type="ORF">IAA22_08210</name>
</gene>
<dbReference type="NCBIfam" id="TIGR01643">
    <property type="entry name" value="YD_repeat_2x"/>
    <property type="match status" value="1"/>
</dbReference>
<evidence type="ECO:0000256" key="1">
    <source>
        <dbReference type="ARBA" id="ARBA00022737"/>
    </source>
</evidence>
<proteinExistence type="predicted"/>
<keyword evidence="2" id="KW-0472">Membrane</keyword>
<dbReference type="InterPro" id="IPR006530">
    <property type="entry name" value="YD"/>
</dbReference>
<protein>
    <submittedName>
        <fullName evidence="5">Zinc-ribbon domain-containing protein</fullName>
    </submittedName>
</protein>
<evidence type="ECO:0000259" key="4">
    <source>
        <dbReference type="Pfam" id="PF25023"/>
    </source>
</evidence>
<dbReference type="Gene3D" id="2.180.10.10">
    <property type="entry name" value="RHS repeat-associated core"/>
    <property type="match status" value="1"/>
</dbReference>
<name>A0A9D2DLG6_9ACTN</name>
<accession>A0A9D2DLG6</accession>
<dbReference type="Pfam" id="PF13240">
    <property type="entry name" value="Zn_Ribbon_1"/>
    <property type="match status" value="1"/>
</dbReference>
<evidence type="ECO:0000313" key="6">
    <source>
        <dbReference type="Proteomes" id="UP000824029"/>
    </source>
</evidence>
<dbReference type="Proteomes" id="UP000824029">
    <property type="component" value="Unassembled WGS sequence"/>
</dbReference>
<dbReference type="InterPro" id="IPR026870">
    <property type="entry name" value="Zinc_ribbon_dom"/>
</dbReference>
<sequence length="501" mass="53148">MFCPRCGEKNPDGAKFCAACGAPFARPAAGPVPASAPAPARRAPVAAIVAAVVAVLVVGSAAFGVWLAFFSPWPIDKGNFPDPALRAAVAATADTNHDGQLSRDEGRAVTSLSVGGATSLEGLGRHFPNLAQLTVTGSALTSLDVSDLPALTGLDAATEPLAALDVSANAALGALRVPDSTQVSGLESTKLHESWVPTSVEERYDTGYATTYAVERDAQGRVTARSAGDGDNGTRWEYTYDEQGHLVEEQESTSAYGHDYSTTTTFAYDANGRLAEQESYDGMYAYYYTYDDAGRLAAMSMGGVDDPTSRTTYAYDDAGRLTSRLYTYKSDRGMFITFTYDDAGNLVQAEETDQTLGRVYQTTTYERDAAGNLTRVSATNFYDDPAPVSFAYDDANRLTSASATLSGTTYTATATYDERGNLAQVVEQVDGGRTTTYAATYTRFFVAEGGREPDSGITFGIEDVPLVGAQRTSLVNVWATPAVVPNPEPNALPGDSMILLF</sequence>
<dbReference type="InterPro" id="IPR056823">
    <property type="entry name" value="TEN-like_YD-shell"/>
</dbReference>
<dbReference type="PANTHER" id="PTHR32305">
    <property type="match status" value="1"/>
</dbReference>
<feature type="transmembrane region" description="Helical" evidence="2">
    <location>
        <begin position="45"/>
        <end position="69"/>
    </location>
</feature>
<reference evidence="5" key="2">
    <citation type="submission" date="2021-04" db="EMBL/GenBank/DDBJ databases">
        <authorList>
            <person name="Gilroy R."/>
        </authorList>
    </citation>
    <scope>NUCLEOTIDE SEQUENCE</scope>
    <source>
        <strain evidence="5">ChiHecolR3B27-1887</strain>
    </source>
</reference>
<keyword evidence="2" id="KW-1133">Transmembrane helix</keyword>
<dbReference type="EMBL" id="DXBZ01000163">
    <property type="protein sequence ID" value="HIZ19073.1"/>
    <property type="molecule type" value="Genomic_DNA"/>
</dbReference>
<dbReference type="InterPro" id="IPR050708">
    <property type="entry name" value="T6SS_VgrG/RHS"/>
</dbReference>
<keyword evidence="2" id="KW-0812">Transmembrane</keyword>
<dbReference type="AlphaFoldDB" id="A0A9D2DLG6"/>
<reference evidence="5" key="1">
    <citation type="journal article" date="2021" name="PeerJ">
        <title>Extensive microbial diversity within the chicken gut microbiome revealed by metagenomics and culture.</title>
        <authorList>
            <person name="Gilroy R."/>
            <person name="Ravi A."/>
            <person name="Getino M."/>
            <person name="Pursley I."/>
            <person name="Horton D.L."/>
            <person name="Alikhan N.F."/>
            <person name="Baker D."/>
            <person name="Gharbi K."/>
            <person name="Hall N."/>
            <person name="Watson M."/>
            <person name="Adriaenssens E.M."/>
            <person name="Foster-Nyarko E."/>
            <person name="Jarju S."/>
            <person name="Secka A."/>
            <person name="Antonio M."/>
            <person name="Oren A."/>
            <person name="Chaudhuri R.R."/>
            <person name="La Ragione R."/>
            <person name="Hildebrand F."/>
            <person name="Pallen M.J."/>
        </authorList>
    </citation>
    <scope>NUCLEOTIDE SEQUENCE</scope>
    <source>
        <strain evidence="5">ChiHecolR3B27-1887</strain>
    </source>
</reference>
<keyword evidence="1" id="KW-0677">Repeat</keyword>
<comment type="caution">
    <text evidence="5">The sequence shown here is derived from an EMBL/GenBank/DDBJ whole genome shotgun (WGS) entry which is preliminary data.</text>
</comment>
<evidence type="ECO:0000259" key="3">
    <source>
        <dbReference type="Pfam" id="PF13240"/>
    </source>
</evidence>
<dbReference type="PANTHER" id="PTHR32305:SF15">
    <property type="entry name" value="PROTEIN RHSA-RELATED"/>
    <property type="match status" value="1"/>
</dbReference>
<evidence type="ECO:0000313" key="5">
    <source>
        <dbReference type="EMBL" id="HIZ19073.1"/>
    </source>
</evidence>
<feature type="domain" description="Zinc-ribbon" evidence="3">
    <location>
        <begin position="2"/>
        <end position="23"/>
    </location>
</feature>